<dbReference type="FunFam" id="2.102.10.10:FF:000014">
    <property type="entry name" value="Oxidoreductase, FAD dependent"/>
    <property type="match status" value="1"/>
</dbReference>
<evidence type="ECO:0000256" key="1">
    <source>
        <dbReference type="ARBA" id="ARBA00022714"/>
    </source>
</evidence>
<dbReference type="Gene3D" id="3.50.50.60">
    <property type="entry name" value="FAD/NAD(P)-binding domain"/>
    <property type="match status" value="1"/>
</dbReference>
<proteinExistence type="predicted"/>
<reference evidence="7 8" key="1">
    <citation type="submission" date="2019-05" db="EMBL/GenBank/DDBJ databases">
        <authorList>
            <consortium name="Pathogen Informatics"/>
        </authorList>
    </citation>
    <scope>NUCLEOTIDE SEQUENCE [LARGE SCALE GENOMIC DNA]</scope>
    <source>
        <strain evidence="7 8">NCTC11429</strain>
    </source>
</reference>
<evidence type="ECO:0000256" key="2">
    <source>
        <dbReference type="ARBA" id="ARBA00022723"/>
    </source>
</evidence>
<keyword evidence="2" id="KW-0479">Metal-binding</keyword>
<keyword evidence="5" id="KW-1015">Disulfide bond</keyword>
<dbReference type="EMBL" id="LR590484">
    <property type="protein sequence ID" value="VTR52169.1"/>
    <property type="molecule type" value="Genomic_DNA"/>
</dbReference>
<evidence type="ECO:0000259" key="6">
    <source>
        <dbReference type="PROSITE" id="PS51296"/>
    </source>
</evidence>
<dbReference type="STRING" id="1123265.GCA_000686625_03543"/>
<dbReference type="GO" id="GO:0016020">
    <property type="term" value="C:membrane"/>
    <property type="evidence" value="ECO:0007669"/>
    <property type="project" value="InterPro"/>
</dbReference>
<dbReference type="PANTHER" id="PTHR13847">
    <property type="entry name" value="SARCOSINE DEHYDROGENASE-RELATED"/>
    <property type="match status" value="1"/>
</dbReference>
<dbReference type="InterPro" id="IPR036188">
    <property type="entry name" value="FAD/NAD-bd_sf"/>
</dbReference>
<dbReference type="Proteomes" id="UP000308196">
    <property type="component" value="Chromosome"/>
</dbReference>
<dbReference type="Gene3D" id="2.102.10.10">
    <property type="entry name" value="Rieske [2Fe-2S] iron-sulphur domain"/>
    <property type="match status" value="1"/>
</dbReference>
<dbReference type="InterPro" id="IPR006076">
    <property type="entry name" value="FAD-dep_OxRdtase"/>
</dbReference>
<keyword evidence="3" id="KW-0408">Iron</keyword>
<dbReference type="SUPFAM" id="SSF50022">
    <property type="entry name" value="ISP domain"/>
    <property type="match status" value="1"/>
</dbReference>
<evidence type="ECO:0000256" key="3">
    <source>
        <dbReference type="ARBA" id="ARBA00023004"/>
    </source>
</evidence>
<accession>A0A4U9VZY0</accession>
<organism evidence="7 8">
    <name type="scientific">Sphingobacterium thalpophilum</name>
    <dbReference type="NCBI Taxonomy" id="259"/>
    <lineage>
        <taxon>Bacteria</taxon>
        <taxon>Pseudomonadati</taxon>
        <taxon>Bacteroidota</taxon>
        <taxon>Sphingobacteriia</taxon>
        <taxon>Sphingobacteriales</taxon>
        <taxon>Sphingobacteriaceae</taxon>
        <taxon>Sphingobacterium</taxon>
    </lineage>
</organism>
<evidence type="ECO:0000313" key="7">
    <source>
        <dbReference type="EMBL" id="VTR52169.1"/>
    </source>
</evidence>
<gene>
    <name evidence="7" type="primary">puuB</name>
    <name evidence="7" type="ORF">NCTC11429_04524</name>
</gene>
<dbReference type="Gene3D" id="3.30.9.10">
    <property type="entry name" value="D-Amino Acid Oxidase, subunit A, domain 2"/>
    <property type="match status" value="1"/>
</dbReference>
<evidence type="ECO:0000256" key="4">
    <source>
        <dbReference type="ARBA" id="ARBA00023014"/>
    </source>
</evidence>
<dbReference type="AlphaFoldDB" id="A0A4U9VZY0"/>
<protein>
    <submittedName>
        <fullName evidence="7">Gamma-glutamylputrescine oxidoreductase</fullName>
        <ecNumber evidence="7">1.4.3.-</ecNumber>
    </submittedName>
</protein>
<dbReference type="InterPro" id="IPR005805">
    <property type="entry name" value="Rieske_Fe-S_prot_C"/>
</dbReference>
<dbReference type="GO" id="GO:0005737">
    <property type="term" value="C:cytoplasm"/>
    <property type="evidence" value="ECO:0007669"/>
    <property type="project" value="TreeGrafter"/>
</dbReference>
<keyword evidence="1" id="KW-0001">2Fe-2S</keyword>
<dbReference type="Pfam" id="PF00355">
    <property type="entry name" value="Rieske"/>
    <property type="match status" value="1"/>
</dbReference>
<dbReference type="PRINTS" id="PR00162">
    <property type="entry name" value="RIESKE"/>
</dbReference>
<dbReference type="RefSeq" id="WP_028070280.1">
    <property type="nucleotide sequence ID" value="NZ_LR590484.1"/>
</dbReference>
<dbReference type="InterPro" id="IPR036922">
    <property type="entry name" value="Rieske_2Fe-2S_sf"/>
</dbReference>
<dbReference type="KEGG" id="stha:NCTC11429_04524"/>
<evidence type="ECO:0000256" key="5">
    <source>
        <dbReference type="ARBA" id="ARBA00023157"/>
    </source>
</evidence>
<dbReference type="PANTHER" id="PTHR13847:SF281">
    <property type="entry name" value="FAD DEPENDENT OXIDOREDUCTASE DOMAIN-CONTAINING PROTEIN"/>
    <property type="match status" value="1"/>
</dbReference>
<dbReference type="Pfam" id="PF01266">
    <property type="entry name" value="DAO"/>
    <property type="match status" value="1"/>
</dbReference>
<dbReference type="GO" id="GO:0051537">
    <property type="term" value="F:2 iron, 2 sulfur cluster binding"/>
    <property type="evidence" value="ECO:0007669"/>
    <property type="project" value="UniProtKB-KW"/>
</dbReference>
<dbReference type="EC" id="1.4.3.-" evidence="7"/>
<dbReference type="SUPFAM" id="SSF51905">
    <property type="entry name" value="FAD/NAD(P)-binding domain"/>
    <property type="match status" value="1"/>
</dbReference>
<dbReference type="GeneID" id="78465106"/>
<keyword evidence="4" id="KW-0411">Iron-sulfur</keyword>
<dbReference type="GO" id="GO:0016491">
    <property type="term" value="F:oxidoreductase activity"/>
    <property type="evidence" value="ECO:0007669"/>
    <property type="project" value="UniProtKB-KW"/>
</dbReference>
<dbReference type="PROSITE" id="PS51296">
    <property type="entry name" value="RIESKE"/>
    <property type="match status" value="1"/>
</dbReference>
<name>A0A4U9VZY0_9SPHI</name>
<sequence>MKRDGFNSSFWQKAPEYDFRYHAKESAYDTIIVGAGITGVTLALELQNKGIHCLLIEKETPGFGTTGGTTAHINNFFDASYDEIINNFGQQGAQLLADSAQNTLTYIHDNVRTYAIDCDFAECDFFLFSAEKQQNEQLDKILKAHRNLGVKTVETSNIPFNLPFEKAIRIEGQAQFHPLKYLNGMLHAYIKAGGALLVQQRVKDFNNSNGLITLKAEDGRTFTAKDLIWATHIPPGKNRFSILLAPYRSYALALKLRNQPQQLGQAADLYDPYHYCRYHRSGEDYYLIAGGFDHKTGDDQDTEKHFDELQQYVSTHFPDGEFVAKWSSQYYVSADGLPYIGRMPHESNIYISTGYGGNGMTFGSMAALIIPDLIAGKETALSKVLSPGRIKPIASAKSVISEGINASGHFIKDKLSAEELDHFKDIQLNEGKVVSYHNEQIAVYRDQTGMLHLLSPTCPHMGCMVNWNPAEKSWDCPCHGSRFDIDGKLLNGPAVSDLSSATIYSLK</sequence>
<dbReference type="GO" id="GO:0046872">
    <property type="term" value="F:metal ion binding"/>
    <property type="evidence" value="ECO:0007669"/>
    <property type="project" value="UniProtKB-KW"/>
</dbReference>
<feature type="domain" description="Rieske" evidence="6">
    <location>
        <begin position="418"/>
        <end position="507"/>
    </location>
</feature>
<evidence type="ECO:0000313" key="8">
    <source>
        <dbReference type="Proteomes" id="UP000308196"/>
    </source>
</evidence>
<keyword evidence="7" id="KW-0560">Oxidoreductase</keyword>
<dbReference type="InterPro" id="IPR017941">
    <property type="entry name" value="Rieske_2Fe-2S"/>
</dbReference>